<name>A0A1G2Q328_9BACT</name>
<accession>A0A1G2Q328</accession>
<feature type="chain" id="PRO_5009583983" description="Curculin domain protein (Mannose-binding) lectin" evidence="1">
    <location>
        <begin position="30"/>
        <end position="464"/>
    </location>
</feature>
<evidence type="ECO:0008006" key="4">
    <source>
        <dbReference type="Google" id="ProtNLM"/>
    </source>
</evidence>
<evidence type="ECO:0000313" key="3">
    <source>
        <dbReference type="Proteomes" id="UP000178199"/>
    </source>
</evidence>
<comment type="caution">
    <text evidence="2">The sequence shown here is derived from an EMBL/GenBank/DDBJ whole genome shotgun (WGS) entry which is preliminary data.</text>
</comment>
<dbReference type="AlphaFoldDB" id="A0A1G2Q328"/>
<protein>
    <recommendedName>
        <fullName evidence="4">Curculin domain protein (Mannose-binding) lectin</fullName>
    </recommendedName>
</protein>
<proteinExistence type="predicted"/>
<keyword evidence="1" id="KW-0732">Signal</keyword>
<reference evidence="2 3" key="1">
    <citation type="journal article" date="2016" name="Nat. Commun.">
        <title>Thousands of microbial genomes shed light on interconnected biogeochemical processes in an aquifer system.</title>
        <authorList>
            <person name="Anantharaman K."/>
            <person name="Brown C.T."/>
            <person name="Hug L.A."/>
            <person name="Sharon I."/>
            <person name="Castelle C.J."/>
            <person name="Probst A.J."/>
            <person name="Thomas B.C."/>
            <person name="Singh A."/>
            <person name="Wilkins M.J."/>
            <person name="Karaoz U."/>
            <person name="Brodie E.L."/>
            <person name="Williams K.H."/>
            <person name="Hubbard S.S."/>
            <person name="Banfield J.F."/>
        </authorList>
    </citation>
    <scope>NUCLEOTIDE SEQUENCE [LARGE SCALE GENOMIC DNA]</scope>
</reference>
<evidence type="ECO:0000313" key="2">
    <source>
        <dbReference type="EMBL" id="OHA54986.1"/>
    </source>
</evidence>
<gene>
    <name evidence="2" type="ORF">A2429_01365</name>
</gene>
<sequence length="464" mass="51999">MTQRKSRLFFILIMLAFLASSFWPSAPLAAQTNFAYNYIISDYDLTDYQSMDLNQIQSFLVSKSSSLANYSDPITRLSAAQVIYQSAQDFQISPKFLLALIQKEQSLVEDGTPLPSQYDWATGYAVCDSCSTDDPLIQKFKGFYNQVYNAAKRISTVYLVELESNGQTSSGFGPGIAKQVDGLIVTPANKATAALYTYTPHLHGNELFSQVWERFFAQIYPDGTLLNVEGEREVWLIENGFRRAFANKSVYLSRYSDFDRVLSVSQTDLLKYPLGLEIKFSNYSYLKIPSGTVYLLVDDELRGFASAEALRRIGVNPEEIINVTETDLKDYHEGQPITINSLYPLGALLQDKTSGGVYWVQDGIKRPIWSREIMQVNFANRKIIAKSAADLAGYTTGEPVLFRDGELVRSADEPAVYLISNGERRPFRSAEDFLALGFDWQSVIVTTPVALALHDLGEPVIANF</sequence>
<dbReference type="Proteomes" id="UP000178199">
    <property type="component" value="Unassembled WGS sequence"/>
</dbReference>
<evidence type="ECO:0000256" key="1">
    <source>
        <dbReference type="SAM" id="SignalP"/>
    </source>
</evidence>
<dbReference type="EMBL" id="MHTD01000048">
    <property type="protein sequence ID" value="OHA54986.1"/>
    <property type="molecule type" value="Genomic_DNA"/>
</dbReference>
<organism evidence="2 3">
    <name type="scientific">Candidatus Veblenbacteria bacterium RIFOXYC1_FULL_42_9</name>
    <dbReference type="NCBI Taxonomy" id="1802427"/>
    <lineage>
        <taxon>Bacteria</taxon>
        <taxon>Candidatus Vebleniibacteriota</taxon>
    </lineage>
</organism>
<feature type="signal peptide" evidence="1">
    <location>
        <begin position="1"/>
        <end position="29"/>
    </location>
</feature>